<dbReference type="AlphaFoldDB" id="A0A4R2LKT1"/>
<organism evidence="8 9">
    <name type="scientific">Marinisporobacter balticus</name>
    <dbReference type="NCBI Taxonomy" id="2018667"/>
    <lineage>
        <taxon>Bacteria</taxon>
        <taxon>Bacillati</taxon>
        <taxon>Bacillota</taxon>
        <taxon>Clostridia</taxon>
        <taxon>Peptostreptococcales</taxon>
        <taxon>Thermotaleaceae</taxon>
        <taxon>Marinisporobacter</taxon>
    </lineage>
</organism>
<dbReference type="GO" id="GO:0010181">
    <property type="term" value="F:FMN binding"/>
    <property type="evidence" value="ECO:0007669"/>
    <property type="project" value="InterPro"/>
</dbReference>
<gene>
    <name evidence="6" type="primary">rnfG</name>
    <name evidence="8" type="ORF">EV214_101229</name>
</gene>
<dbReference type="EC" id="7.-.-.-" evidence="6"/>
<evidence type="ECO:0000256" key="6">
    <source>
        <dbReference type="HAMAP-Rule" id="MF_00479"/>
    </source>
</evidence>
<dbReference type="PANTHER" id="PTHR36118">
    <property type="entry name" value="ION-TRANSLOCATING OXIDOREDUCTASE COMPLEX SUBUNIT G"/>
    <property type="match status" value="1"/>
</dbReference>
<feature type="modified residue" description="FMN phosphoryl threonine" evidence="6">
    <location>
        <position position="164"/>
    </location>
</feature>
<dbReference type="SMART" id="SM00900">
    <property type="entry name" value="FMN_bind"/>
    <property type="match status" value="1"/>
</dbReference>
<evidence type="ECO:0000313" key="9">
    <source>
        <dbReference type="Proteomes" id="UP000294919"/>
    </source>
</evidence>
<evidence type="ECO:0000256" key="3">
    <source>
        <dbReference type="ARBA" id="ARBA00022630"/>
    </source>
</evidence>
<comment type="subcellular location">
    <subcellularLocation>
        <location evidence="6">Cell membrane</location>
        <topology evidence="6">Single-pass membrane protein</topology>
    </subcellularLocation>
</comment>
<dbReference type="InterPro" id="IPR007329">
    <property type="entry name" value="FMN-bd"/>
</dbReference>
<comment type="cofactor">
    <cofactor evidence="6">
        <name>FMN</name>
        <dbReference type="ChEBI" id="CHEBI:58210"/>
    </cofactor>
</comment>
<dbReference type="PIRSF" id="PIRSF006091">
    <property type="entry name" value="E_trnsport_RnfG"/>
    <property type="match status" value="1"/>
</dbReference>
<keyword evidence="6" id="KW-0472">Membrane</keyword>
<dbReference type="RefSeq" id="WP_132241821.1">
    <property type="nucleotide sequence ID" value="NZ_SLWV01000001.1"/>
</dbReference>
<dbReference type="Gene3D" id="3.90.1010.20">
    <property type="match status" value="1"/>
</dbReference>
<evidence type="ECO:0000256" key="4">
    <source>
        <dbReference type="ARBA" id="ARBA00022643"/>
    </source>
</evidence>
<comment type="similarity">
    <text evidence="6">Belongs to the RnfG family.</text>
</comment>
<reference evidence="8 9" key="1">
    <citation type="submission" date="2019-03" db="EMBL/GenBank/DDBJ databases">
        <title>Genomic Encyclopedia of Type Strains, Phase IV (KMG-IV): sequencing the most valuable type-strain genomes for metagenomic binning, comparative biology and taxonomic classification.</title>
        <authorList>
            <person name="Goeker M."/>
        </authorList>
    </citation>
    <scope>NUCLEOTIDE SEQUENCE [LARGE SCALE GENOMIC DNA]</scope>
    <source>
        <strain evidence="8 9">DSM 102940</strain>
    </source>
</reference>
<evidence type="ECO:0000313" key="8">
    <source>
        <dbReference type="EMBL" id="TCO79995.1"/>
    </source>
</evidence>
<dbReference type="OrthoDB" id="9794010at2"/>
<dbReference type="PANTHER" id="PTHR36118:SF1">
    <property type="entry name" value="ION-TRANSLOCATING OXIDOREDUCTASE COMPLEX SUBUNIT G"/>
    <property type="match status" value="1"/>
</dbReference>
<dbReference type="NCBIfam" id="TIGR01947">
    <property type="entry name" value="rnfG"/>
    <property type="match status" value="1"/>
</dbReference>
<evidence type="ECO:0000256" key="2">
    <source>
        <dbReference type="ARBA" id="ARBA00022553"/>
    </source>
</evidence>
<comment type="function">
    <text evidence="6">Part of a membrane-bound complex that couples electron transfer with translocation of ions across the membrane.</text>
</comment>
<feature type="domain" description="FMN-binding" evidence="7">
    <location>
        <begin position="92"/>
        <end position="181"/>
    </location>
</feature>
<accession>A0A4R2LKT1</accession>
<keyword evidence="4 6" id="KW-0288">FMN</keyword>
<proteinExistence type="inferred from homology"/>
<dbReference type="EMBL" id="SLWV01000001">
    <property type="protein sequence ID" value="TCO79995.1"/>
    <property type="molecule type" value="Genomic_DNA"/>
</dbReference>
<dbReference type="GO" id="GO:0009055">
    <property type="term" value="F:electron transfer activity"/>
    <property type="evidence" value="ECO:0007669"/>
    <property type="project" value="InterPro"/>
</dbReference>
<keyword evidence="6" id="KW-1133">Transmembrane helix</keyword>
<keyword evidence="6" id="KW-1278">Translocase</keyword>
<keyword evidence="6" id="KW-1003">Cell membrane</keyword>
<keyword evidence="9" id="KW-1185">Reference proteome</keyword>
<keyword evidence="6" id="KW-0812">Transmembrane</keyword>
<protein>
    <recommendedName>
        <fullName evidence="6">Ion-translocating oxidoreductase complex subunit G</fullName>
        <ecNumber evidence="6">7.-.-.-</ecNumber>
    </recommendedName>
    <alternativeName>
        <fullName evidence="6">Rnf electron transport complex subunit G</fullName>
    </alternativeName>
</protein>
<evidence type="ECO:0000256" key="5">
    <source>
        <dbReference type="ARBA" id="ARBA00022982"/>
    </source>
</evidence>
<dbReference type="GO" id="GO:0022900">
    <property type="term" value="P:electron transport chain"/>
    <property type="evidence" value="ECO:0007669"/>
    <property type="project" value="UniProtKB-UniRule"/>
</dbReference>
<sequence length="186" mass="19780">MKEIGKLGIILFIIAAVAATILGYTNDITKAPIEAQMMQANITARQTVLPDAAEFEEVDKGQYEGYENILEVFKGVKDGETVGYTIKTNPGGYGGEVEVMIGITMDNAISGVNIGSHNETPGLGAKASGEFKDQYNGKSVDKEVEVIKSGELKDNEVMAISGATITSKAVTKGVNSAIKLFNEKLK</sequence>
<dbReference type="Proteomes" id="UP000294919">
    <property type="component" value="Unassembled WGS sequence"/>
</dbReference>
<evidence type="ECO:0000259" key="7">
    <source>
        <dbReference type="SMART" id="SM00900"/>
    </source>
</evidence>
<dbReference type="Pfam" id="PF04205">
    <property type="entry name" value="FMN_bind"/>
    <property type="match status" value="1"/>
</dbReference>
<dbReference type="InterPro" id="IPR010209">
    <property type="entry name" value="Ion_transpt_RnfG/RsxG"/>
</dbReference>
<name>A0A4R2LKT1_9FIRM</name>
<comment type="subunit">
    <text evidence="6">The complex is composed of six subunits: RnfA, RnfB, RnfC, RnfD, RnfE and RnfG.</text>
</comment>
<dbReference type="HAMAP" id="MF_00479">
    <property type="entry name" value="RsxG_RnfG"/>
    <property type="match status" value="1"/>
</dbReference>
<dbReference type="GO" id="GO:0005886">
    <property type="term" value="C:plasma membrane"/>
    <property type="evidence" value="ECO:0007669"/>
    <property type="project" value="UniProtKB-SubCell"/>
</dbReference>
<keyword evidence="3 6" id="KW-0285">Flavoprotein</keyword>
<evidence type="ECO:0000256" key="1">
    <source>
        <dbReference type="ARBA" id="ARBA00022448"/>
    </source>
</evidence>
<comment type="caution">
    <text evidence="8">The sequence shown here is derived from an EMBL/GenBank/DDBJ whole genome shotgun (WGS) entry which is preliminary data.</text>
</comment>
<keyword evidence="5 6" id="KW-0249">Electron transport</keyword>
<keyword evidence="2 6" id="KW-0597">Phosphoprotein</keyword>
<keyword evidence="1 6" id="KW-0813">Transport</keyword>